<feature type="region of interest" description="Disordered" evidence="5">
    <location>
        <begin position="184"/>
        <end position="203"/>
    </location>
</feature>
<feature type="binding site" evidence="4">
    <location>
        <position position="23"/>
    </location>
    <ligand>
        <name>a divalent metal cation</name>
        <dbReference type="ChEBI" id="CHEBI:60240"/>
    </ligand>
</feature>
<evidence type="ECO:0000259" key="6">
    <source>
        <dbReference type="Pfam" id="PF08450"/>
    </source>
</evidence>
<feature type="domain" description="SMP-30/Gluconolactonase/LRE-like region" evidence="6">
    <location>
        <begin position="21"/>
        <end position="293"/>
    </location>
</feature>
<evidence type="ECO:0000256" key="4">
    <source>
        <dbReference type="PIRSR" id="PIRSR605511-2"/>
    </source>
</evidence>
<organism evidence="7 8">
    <name type="scientific">Dermabacter vaginalis</name>
    <dbReference type="NCBI Taxonomy" id="1630135"/>
    <lineage>
        <taxon>Bacteria</taxon>
        <taxon>Bacillati</taxon>
        <taxon>Actinomycetota</taxon>
        <taxon>Actinomycetes</taxon>
        <taxon>Micrococcales</taxon>
        <taxon>Dermabacteraceae</taxon>
        <taxon>Dermabacter</taxon>
    </lineage>
</organism>
<dbReference type="RefSeq" id="WP_065247539.1">
    <property type="nucleotide sequence ID" value="NZ_CP012117.1"/>
</dbReference>
<gene>
    <name evidence="7" type="ORF">DAD186_07530</name>
</gene>
<feature type="binding site" evidence="4">
    <location>
        <position position="170"/>
    </location>
    <ligand>
        <name>a divalent metal cation</name>
        <dbReference type="ChEBI" id="CHEBI:60240"/>
    </ligand>
</feature>
<keyword evidence="4" id="KW-0479">Metal-binding</keyword>
<name>A0A1B0ZHB5_9MICO</name>
<feature type="binding site" evidence="4">
    <location>
        <position position="112"/>
    </location>
    <ligand>
        <name>substrate</name>
    </ligand>
</feature>
<dbReference type="GO" id="GO:0046872">
    <property type="term" value="F:metal ion binding"/>
    <property type="evidence" value="ECO:0007669"/>
    <property type="project" value="UniProtKB-KW"/>
</dbReference>
<dbReference type="InterPro" id="IPR013658">
    <property type="entry name" value="SGL"/>
</dbReference>
<dbReference type="GO" id="GO:0016787">
    <property type="term" value="F:hydrolase activity"/>
    <property type="evidence" value="ECO:0007669"/>
    <property type="project" value="UniProtKB-KW"/>
</dbReference>
<dbReference type="PANTHER" id="PTHR47572:SF4">
    <property type="entry name" value="LACTONASE DRP35"/>
    <property type="match status" value="1"/>
</dbReference>
<proteinExistence type="inferred from homology"/>
<evidence type="ECO:0000313" key="8">
    <source>
        <dbReference type="Proteomes" id="UP000092596"/>
    </source>
</evidence>
<feature type="active site" description="Proton donor/acceptor" evidence="3">
    <location>
        <position position="238"/>
    </location>
</feature>
<comment type="similarity">
    <text evidence="1">Belongs to the SMP-30/CGR1 family.</text>
</comment>
<dbReference type="PANTHER" id="PTHR47572">
    <property type="entry name" value="LIPOPROTEIN-RELATED"/>
    <property type="match status" value="1"/>
</dbReference>
<dbReference type="EMBL" id="CP012117">
    <property type="protein sequence ID" value="ANP27303.1"/>
    <property type="molecule type" value="Genomic_DNA"/>
</dbReference>
<evidence type="ECO:0000313" key="7">
    <source>
        <dbReference type="EMBL" id="ANP27303.1"/>
    </source>
</evidence>
<dbReference type="InterPro" id="IPR005511">
    <property type="entry name" value="SMP-30"/>
</dbReference>
<dbReference type="Proteomes" id="UP000092596">
    <property type="component" value="Chromosome"/>
</dbReference>
<dbReference type="InterPro" id="IPR051262">
    <property type="entry name" value="SMP-30/CGR1_Lactonase"/>
</dbReference>
<dbReference type="PRINTS" id="PR01790">
    <property type="entry name" value="SMP30FAMILY"/>
</dbReference>
<dbReference type="InterPro" id="IPR011042">
    <property type="entry name" value="6-blade_b-propeller_TolB-like"/>
</dbReference>
<keyword evidence="2" id="KW-0378">Hydrolase</keyword>
<evidence type="ECO:0000256" key="2">
    <source>
        <dbReference type="ARBA" id="ARBA00022801"/>
    </source>
</evidence>
<sequence>MTTPPFDPNARVEKVATGAGWAEGPLWYPREKVVRFSDITNNRILQLDPATGETVVWKSNVNYTNGRAHHPDLGVVECNHGTRSLDKAPLVPFMDAEMLIDFFEGGRLNSPNDVAVHPIEHTIWFTDPPYGILSEGQGQPGEMEYGRSYVFKLDHHGDLEAVVTELSRPNGIAFSRDGKRLYVTNTADNPNKPEENAPESVTDSAGRHHIWAFDLDADNAVVKGSGRPFACPAAGVPDGITVDEEDRVWSSGGDGVSVFDSDGSLIAHAPVPEVVSNLCFGGESGQDLFITATTSLYRLRTNTREPWSFA</sequence>
<dbReference type="PATRIC" id="fig|1630135.4.peg.755"/>
<dbReference type="KEGG" id="dva:DAD186_07530"/>
<evidence type="ECO:0000256" key="1">
    <source>
        <dbReference type="ARBA" id="ARBA00008853"/>
    </source>
</evidence>
<accession>A0A1B0ZHB5</accession>
<feature type="binding site" evidence="4">
    <location>
        <position position="238"/>
    </location>
    <ligand>
        <name>a divalent metal cation</name>
        <dbReference type="ChEBI" id="CHEBI:60240"/>
    </ligand>
</feature>
<protein>
    <recommendedName>
        <fullName evidence="6">SMP-30/Gluconolactonase/LRE-like region domain-containing protein</fullName>
    </recommendedName>
</protein>
<dbReference type="STRING" id="1630135.DAD186_07530"/>
<evidence type="ECO:0000256" key="5">
    <source>
        <dbReference type="SAM" id="MobiDB-lite"/>
    </source>
</evidence>
<dbReference type="Gene3D" id="2.120.10.30">
    <property type="entry name" value="TolB, C-terminal domain"/>
    <property type="match status" value="1"/>
</dbReference>
<keyword evidence="4" id="KW-0862">Zinc</keyword>
<dbReference type="SUPFAM" id="SSF63829">
    <property type="entry name" value="Calcium-dependent phosphotriesterase"/>
    <property type="match status" value="1"/>
</dbReference>
<comment type="cofactor">
    <cofactor evidence="4">
        <name>Zn(2+)</name>
        <dbReference type="ChEBI" id="CHEBI:29105"/>
    </cofactor>
    <text evidence="4">Binds 1 divalent metal cation per subunit.</text>
</comment>
<reference evidence="7 8" key="1">
    <citation type="submission" date="2015-06" db="EMBL/GenBank/DDBJ databases">
        <title>Investigation of pathophysiology for high-risk pregnancy and development of treatment modality based on it.</title>
        <authorList>
            <person name="Kim B.-C."/>
            <person name="Lim S."/>
        </authorList>
    </citation>
    <scope>NUCLEOTIDE SEQUENCE [LARGE SCALE GENOMIC DNA]</scope>
    <source>
        <strain evidence="7 8">AD1-86</strain>
    </source>
</reference>
<dbReference type="Pfam" id="PF08450">
    <property type="entry name" value="SGL"/>
    <property type="match status" value="1"/>
</dbReference>
<evidence type="ECO:0000256" key="3">
    <source>
        <dbReference type="PIRSR" id="PIRSR605511-1"/>
    </source>
</evidence>
<dbReference type="AlphaFoldDB" id="A0A1B0ZHB5"/>